<comment type="similarity">
    <text evidence="2">Belongs to the FARP (FMRFamide related peptide) family.</text>
</comment>
<dbReference type="AlphaFoldDB" id="A0A6V7VQ13"/>
<reference evidence="7 8" key="1">
    <citation type="submission" date="2020-08" db="EMBL/GenBank/DDBJ databases">
        <authorList>
            <person name="Koutsovoulos G."/>
            <person name="Danchin GJ E."/>
        </authorList>
    </citation>
    <scope>NUCLEOTIDE SEQUENCE [LARGE SCALE GENOMIC DNA]</scope>
</reference>
<dbReference type="Pfam" id="PF01581">
    <property type="entry name" value="FARP"/>
    <property type="match status" value="5"/>
</dbReference>
<keyword evidence="6" id="KW-0527">Neuropeptide</keyword>
<accession>A0A6V7VQ13</accession>
<evidence type="ECO:0000313" key="8">
    <source>
        <dbReference type="Proteomes" id="UP000580250"/>
    </source>
</evidence>
<evidence type="ECO:0000256" key="2">
    <source>
        <dbReference type="ARBA" id="ARBA00006356"/>
    </source>
</evidence>
<evidence type="ECO:0000256" key="6">
    <source>
        <dbReference type="ARBA" id="ARBA00023320"/>
    </source>
</evidence>
<dbReference type="PANTHER" id="PTHR20986:SF24">
    <property type="entry name" value="FMRFAMIDE-LIKE NEUROPEPTIDES 1"/>
    <property type="match status" value="1"/>
</dbReference>
<dbReference type="PANTHER" id="PTHR20986">
    <property type="entry name" value="FMRFAMIDE-RELATED PEPTIDES"/>
    <property type="match status" value="1"/>
</dbReference>
<dbReference type="GO" id="GO:0007218">
    <property type="term" value="P:neuropeptide signaling pathway"/>
    <property type="evidence" value="ECO:0007669"/>
    <property type="project" value="UniProtKB-KW"/>
</dbReference>
<keyword evidence="4" id="KW-0165">Cleavage on pair of basic residues</keyword>
<keyword evidence="3" id="KW-0964">Secreted</keyword>
<comment type="subcellular location">
    <subcellularLocation>
        <location evidence="1">Secreted</location>
    </subcellularLocation>
</comment>
<name>A0A6V7VQ13_MELEN</name>
<sequence>MKGYCNMTELALFGFVVLFVGQMSVLGANSANRNSLLMSGPWALNSWSDADPNFLRFGRSAASNEEGIKRAAGQSANFLRFGRSAPYDPNFLRFGRQLGNQQQQHNKGLVGQSYLRFGRSSGGNKGNNFLRFGRGAEDIPSEAEAFEREYRQSNNPNFLRFG</sequence>
<evidence type="ECO:0000256" key="5">
    <source>
        <dbReference type="ARBA" id="ARBA00022815"/>
    </source>
</evidence>
<proteinExistence type="inferred from homology"/>
<dbReference type="InterPro" id="IPR002544">
    <property type="entry name" value="FMRFamid-related_peptide-like"/>
</dbReference>
<dbReference type="EMBL" id="CAJEWN010000288">
    <property type="protein sequence ID" value="CAD2176985.1"/>
    <property type="molecule type" value="Genomic_DNA"/>
</dbReference>
<evidence type="ECO:0000256" key="3">
    <source>
        <dbReference type="ARBA" id="ARBA00022525"/>
    </source>
</evidence>
<dbReference type="Proteomes" id="UP000580250">
    <property type="component" value="Unassembled WGS sequence"/>
</dbReference>
<evidence type="ECO:0000256" key="4">
    <source>
        <dbReference type="ARBA" id="ARBA00022685"/>
    </source>
</evidence>
<comment type="caution">
    <text evidence="7">The sequence shown here is derived from an EMBL/GenBank/DDBJ whole genome shotgun (WGS) entry which is preliminary data.</text>
</comment>
<keyword evidence="5" id="KW-0027">Amidation</keyword>
<dbReference type="OrthoDB" id="5813613at2759"/>
<dbReference type="GO" id="GO:0005576">
    <property type="term" value="C:extracellular region"/>
    <property type="evidence" value="ECO:0007669"/>
    <property type="project" value="UniProtKB-SubCell"/>
</dbReference>
<evidence type="ECO:0000313" key="7">
    <source>
        <dbReference type="EMBL" id="CAD2176985.1"/>
    </source>
</evidence>
<gene>
    <name evidence="7" type="ORF">MENT_LOCUS28832</name>
</gene>
<organism evidence="7 8">
    <name type="scientific">Meloidogyne enterolobii</name>
    <name type="common">Root-knot nematode worm</name>
    <name type="synonym">Meloidogyne mayaguensis</name>
    <dbReference type="NCBI Taxonomy" id="390850"/>
    <lineage>
        <taxon>Eukaryota</taxon>
        <taxon>Metazoa</taxon>
        <taxon>Ecdysozoa</taxon>
        <taxon>Nematoda</taxon>
        <taxon>Chromadorea</taxon>
        <taxon>Rhabditida</taxon>
        <taxon>Tylenchina</taxon>
        <taxon>Tylenchomorpha</taxon>
        <taxon>Tylenchoidea</taxon>
        <taxon>Meloidogynidae</taxon>
        <taxon>Meloidogyninae</taxon>
        <taxon>Meloidogyne</taxon>
    </lineage>
</organism>
<protein>
    <submittedName>
        <fullName evidence="7">Uncharacterized protein</fullName>
    </submittedName>
</protein>
<dbReference type="InterPro" id="IPR051041">
    <property type="entry name" value="FMRFamide-related_np"/>
</dbReference>
<evidence type="ECO:0000256" key="1">
    <source>
        <dbReference type="ARBA" id="ARBA00004613"/>
    </source>
</evidence>